<evidence type="ECO:0000313" key="2">
    <source>
        <dbReference type="Proteomes" id="UP001041814"/>
    </source>
</evidence>
<comment type="caution">
    <text evidence="1">The sequence shown here is derived from an EMBL/GenBank/DDBJ whole genome shotgun (WGS) entry which is preliminary data.</text>
</comment>
<reference evidence="1" key="1">
    <citation type="submission" date="2017-08" db="EMBL/GenBank/DDBJ databases">
        <authorList>
            <person name="Imhoff J.F."/>
            <person name="Rahn T."/>
            <person name="Kuenzel S."/>
            <person name="Neulinger S.C."/>
        </authorList>
    </citation>
    <scope>NUCLEOTIDE SEQUENCE</scope>
    <source>
        <strain evidence="1">IM 151</strain>
    </source>
</reference>
<reference evidence="1" key="2">
    <citation type="journal article" date="2020" name="Microorganisms">
        <title>Osmotic Adaptation and Compatible Solute Biosynthesis of Phototrophic Bacteria as Revealed from Genome Analyses.</title>
        <authorList>
            <person name="Imhoff J.F."/>
            <person name="Rahn T."/>
            <person name="Kunzel S."/>
            <person name="Keller A."/>
            <person name="Neulinger S.C."/>
        </authorList>
    </citation>
    <scope>NUCLEOTIDE SEQUENCE</scope>
    <source>
        <strain evidence="1">IM 151</strain>
    </source>
</reference>
<gene>
    <name evidence="1" type="ORF">CKO43_16825</name>
</gene>
<protein>
    <submittedName>
        <fullName evidence="1">Uncharacterized protein</fullName>
    </submittedName>
</protein>
<organism evidence="1 2">
    <name type="scientific">Rubrivivax gelatinosus</name>
    <name type="common">Rhodocyclus gelatinosus</name>
    <name type="synonym">Rhodopseudomonas gelatinosa</name>
    <dbReference type="NCBI Taxonomy" id="28068"/>
    <lineage>
        <taxon>Bacteria</taxon>
        <taxon>Pseudomonadati</taxon>
        <taxon>Pseudomonadota</taxon>
        <taxon>Betaproteobacteria</taxon>
        <taxon>Burkholderiales</taxon>
        <taxon>Sphaerotilaceae</taxon>
        <taxon>Rubrivivax</taxon>
    </lineage>
</organism>
<evidence type="ECO:0000313" key="1">
    <source>
        <dbReference type="EMBL" id="MBK1714437.1"/>
    </source>
</evidence>
<accession>A0ABS1E0L6</accession>
<sequence>TSSASAAALALLVLRGPAGDADLAHALAAARAPGETVVYVGDPFFDLRLLARLETAPAVVADWDTTRRRPRDDWRHELLDAGRFDPAAAGARLWLPAEAQRHRCDGGRIWLVVAHGAALPPGFGDAQAVADGARGSLWRADPVAPCR</sequence>
<keyword evidence="2" id="KW-1185">Reference proteome</keyword>
<name>A0ABS1E0L6_RUBGE</name>
<dbReference type="EMBL" id="NRRU01000067">
    <property type="protein sequence ID" value="MBK1714437.1"/>
    <property type="molecule type" value="Genomic_DNA"/>
</dbReference>
<feature type="non-terminal residue" evidence="1">
    <location>
        <position position="1"/>
    </location>
</feature>
<proteinExistence type="predicted"/>
<dbReference type="Proteomes" id="UP001041814">
    <property type="component" value="Unassembled WGS sequence"/>
</dbReference>